<dbReference type="EMBL" id="JANCPR020000004">
    <property type="protein sequence ID" value="MDJ1131248.1"/>
    <property type="molecule type" value="Genomic_DNA"/>
</dbReference>
<feature type="region of interest" description="Disordered" evidence="1">
    <location>
        <begin position="51"/>
        <end position="72"/>
    </location>
</feature>
<accession>A0ABT6ZRX0</accession>
<reference evidence="2 3" key="1">
    <citation type="submission" date="2023-05" db="EMBL/GenBank/DDBJ databases">
        <title>Streptantibioticus silvisoli sp. nov., acidotolerant actinomycetes 1 from pine litter.</title>
        <authorList>
            <person name="Swiecimska M."/>
            <person name="Golinska P."/>
            <person name="Sangal V."/>
            <person name="Wachnowicz B."/>
            <person name="Goodfellow M."/>
        </authorList>
    </citation>
    <scope>NUCLEOTIDE SEQUENCE [LARGE SCALE GENOMIC DNA]</scope>
    <source>
        <strain evidence="2 3">DSM 42109</strain>
    </source>
</reference>
<sequence>MTLTTGDVLATLADRRVESFGQFLDEGSRLGDLQCASFKLQNYLDQYGITGRGLGGPPETGQTTKVPDRVSF</sequence>
<gene>
    <name evidence="2" type="ORF">NMN56_004600</name>
</gene>
<keyword evidence="3" id="KW-1185">Reference proteome</keyword>
<dbReference type="RefSeq" id="WP_274039385.1">
    <property type="nucleotide sequence ID" value="NZ_JANCPR020000004.1"/>
</dbReference>
<comment type="caution">
    <text evidence="2">The sequence shown here is derived from an EMBL/GenBank/DDBJ whole genome shotgun (WGS) entry which is preliminary data.</text>
</comment>
<name>A0ABT6ZRX0_9ACTN</name>
<evidence type="ECO:0000256" key="1">
    <source>
        <dbReference type="SAM" id="MobiDB-lite"/>
    </source>
</evidence>
<organism evidence="2 3">
    <name type="scientific">Streptomyces iconiensis</name>
    <dbReference type="NCBI Taxonomy" id="1384038"/>
    <lineage>
        <taxon>Bacteria</taxon>
        <taxon>Bacillati</taxon>
        <taxon>Actinomycetota</taxon>
        <taxon>Actinomycetes</taxon>
        <taxon>Kitasatosporales</taxon>
        <taxon>Streptomycetaceae</taxon>
        <taxon>Streptomyces</taxon>
    </lineage>
</organism>
<dbReference type="Proteomes" id="UP001214441">
    <property type="component" value="Unassembled WGS sequence"/>
</dbReference>
<evidence type="ECO:0000313" key="2">
    <source>
        <dbReference type="EMBL" id="MDJ1131248.1"/>
    </source>
</evidence>
<protein>
    <submittedName>
        <fullName evidence="2">Uncharacterized protein</fullName>
    </submittedName>
</protein>
<evidence type="ECO:0000313" key="3">
    <source>
        <dbReference type="Proteomes" id="UP001214441"/>
    </source>
</evidence>
<proteinExistence type="predicted"/>